<evidence type="ECO:0000313" key="1">
    <source>
        <dbReference type="EMBL" id="KAE9963553.1"/>
    </source>
</evidence>
<evidence type="ECO:0000313" key="4">
    <source>
        <dbReference type="Proteomes" id="UP000490939"/>
    </source>
</evidence>
<evidence type="ECO:0000313" key="2">
    <source>
        <dbReference type="EMBL" id="KAE9992537.1"/>
    </source>
</evidence>
<accession>A0A8H3U5H2</accession>
<dbReference type="Proteomes" id="UP000433883">
    <property type="component" value="Unassembled WGS sequence"/>
</dbReference>
<proteinExistence type="predicted"/>
<gene>
    <name evidence="1" type="ORF">BLS_009187</name>
    <name evidence="2" type="ORF">EG327_008674</name>
</gene>
<dbReference type="EMBL" id="WNWR01000055">
    <property type="protein sequence ID" value="KAE9992537.1"/>
    <property type="molecule type" value="Genomic_DNA"/>
</dbReference>
<protein>
    <submittedName>
        <fullName evidence="1">Uncharacterized protein</fullName>
    </submittedName>
</protein>
<organism evidence="1 3">
    <name type="scientific">Venturia inaequalis</name>
    <name type="common">Apple scab fungus</name>
    <dbReference type="NCBI Taxonomy" id="5025"/>
    <lineage>
        <taxon>Eukaryota</taxon>
        <taxon>Fungi</taxon>
        <taxon>Dikarya</taxon>
        <taxon>Ascomycota</taxon>
        <taxon>Pezizomycotina</taxon>
        <taxon>Dothideomycetes</taxon>
        <taxon>Pleosporomycetidae</taxon>
        <taxon>Venturiales</taxon>
        <taxon>Venturiaceae</taxon>
        <taxon>Venturia</taxon>
    </lineage>
</organism>
<dbReference type="AlphaFoldDB" id="A0A8H3U5H2"/>
<evidence type="ECO:0000313" key="3">
    <source>
        <dbReference type="Proteomes" id="UP000433883"/>
    </source>
</evidence>
<sequence>MDPAQNSVKSLNEMLAGMGTKFEPGQDQAAQAVVAPDVPLADGTDIAVPCPYHSAILSMAINPPNTAVPMQRYLNAGPGEQPALFVRADNEKFSTSRGCTCVAR</sequence>
<reference evidence="1 3" key="1">
    <citation type="submission" date="2019-11" db="EMBL/GenBank/DDBJ databases">
        <title>Venturia inaequalis Genome Resource.</title>
        <authorList>
            <person name="Lichtner F.J."/>
        </authorList>
    </citation>
    <scope>NUCLEOTIDE SEQUENCE [LARGE SCALE GENOMIC DNA]</scope>
    <source>
        <strain evidence="1">Bline_iso_100314</strain>
        <strain evidence="2 4">DMI_063113</strain>
    </source>
</reference>
<keyword evidence="4" id="KW-1185">Reference proteome</keyword>
<dbReference type="Proteomes" id="UP000490939">
    <property type="component" value="Unassembled WGS sequence"/>
</dbReference>
<dbReference type="EMBL" id="WNWQ01000822">
    <property type="protein sequence ID" value="KAE9963553.1"/>
    <property type="molecule type" value="Genomic_DNA"/>
</dbReference>
<name>A0A8H3U5H2_VENIN</name>
<comment type="caution">
    <text evidence="1">The sequence shown here is derived from an EMBL/GenBank/DDBJ whole genome shotgun (WGS) entry which is preliminary data.</text>
</comment>